<evidence type="ECO:0000313" key="2">
    <source>
        <dbReference type="EMBL" id="CAE8661181.1"/>
    </source>
</evidence>
<comment type="caution">
    <text evidence="2">The sequence shown here is derived from an EMBL/GenBank/DDBJ whole genome shotgun (WGS) entry which is preliminary data.</text>
</comment>
<name>A0A813J1Q6_POLGL</name>
<feature type="chain" id="PRO_5032558395" evidence="1">
    <location>
        <begin position="20"/>
        <end position="237"/>
    </location>
</feature>
<evidence type="ECO:0000313" key="3">
    <source>
        <dbReference type="Proteomes" id="UP000626109"/>
    </source>
</evidence>
<accession>A0A813J1Q6</accession>
<dbReference type="EMBL" id="CAJNNW010017560">
    <property type="protein sequence ID" value="CAE8661181.1"/>
    <property type="molecule type" value="Genomic_DNA"/>
</dbReference>
<proteinExistence type="predicted"/>
<dbReference type="AlphaFoldDB" id="A0A813J1Q6"/>
<evidence type="ECO:0000256" key="1">
    <source>
        <dbReference type="SAM" id="SignalP"/>
    </source>
</evidence>
<protein>
    <submittedName>
        <fullName evidence="2">Uncharacterized protein</fullName>
    </submittedName>
</protein>
<dbReference type="Proteomes" id="UP000626109">
    <property type="component" value="Unassembled WGS sequence"/>
</dbReference>
<sequence>MAKLLRAAAFAALLQPSFSYYLVANCVPGSIVASLTQTKGLVGLYTKALQTILPSTYGDMKLLAKGSDCMAAASAVNSNEVVLGNVLDKYKMKNVGLLEALSLASVTEDYLYVFETKGFVPMQSIADCVPGDVVASLNQTKGFIVLYTKALQQILPGIFGDLKFLGVAPNASACNSVQNMINTGRSDNATYLSQLKNGTLGLKEVALWDGLKKGDGNFTYMYVFDNVMWNKTTEWWV</sequence>
<reference evidence="2" key="1">
    <citation type="submission" date="2021-02" db="EMBL/GenBank/DDBJ databases">
        <authorList>
            <person name="Dougan E. K."/>
            <person name="Rhodes N."/>
            <person name="Thang M."/>
            <person name="Chan C."/>
        </authorList>
    </citation>
    <scope>NUCLEOTIDE SEQUENCE</scope>
</reference>
<organism evidence="2 3">
    <name type="scientific">Polarella glacialis</name>
    <name type="common">Dinoflagellate</name>
    <dbReference type="NCBI Taxonomy" id="89957"/>
    <lineage>
        <taxon>Eukaryota</taxon>
        <taxon>Sar</taxon>
        <taxon>Alveolata</taxon>
        <taxon>Dinophyceae</taxon>
        <taxon>Suessiales</taxon>
        <taxon>Suessiaceae</taxon>
        <taxon>Polarella</taxon>
    </lineage>
</organism>
<keyword evidence="1" id="KW-0732">Signal</keyword>
<feature type="signal peptide" evidence="1">
    <location>
        <begin position="1"/>
        <end position="19"/>
    </location>
</feature>
<gene>
    <name evidence="2" type="ORF">PGLA2088_LOCUS14413</name>
</gene>